<evidence type="ECO:0000313" key="3">
    <source>
        <dbReference type="Proteomes" id="UP001151760"/>
    </source>
</evidence>
<feature type="compositionally biased region" description="Basic and acidic residues" evidence="1">
    <location>
        <begin position="43"/>
        <end position="53"/>
    </location>
</feature>
<feature type="compositionally biased region" description="Basic and acidic residues" evidence="1">
    <location>
        <begin position="82"/>
        <end position="91"/>
    </location>
</feature>
<feature type="compositionally biased region" description="Low complexity" evidence="1">
    <location>
        <begin position="30"/>
        <end position="42"/>
    </location>
</feature>
<gene>
    <name evidence="2" type="ORF">Tco_0890807</name>
</gene>
<accession>A0ABQ5C1H8</accession>
<sequence>MTKDKDHSARPTLGKKTKRIRTKEYESSKKSSTSKGNSSPKTSKSDKPVHAEESGVVPIEEVIMDATNDNVVIDVDQLQDDSEPKTDKDPNNDWFKQPSRPPTLDPEWNKGKAVDDSQEHTWFSDLPSAEKGPLAFDELMATPIDFSKFTTNRLKIDKLTKAHLVGPVYNLLKGTCQSSIELEYNMEECYKALSDQLN</sequence>
<evidence type="ECO:0000313" key="2">
    <source>
        <dbReference type="EMBL" id="GJT20870.1"/>
    </source>
</evidence>
<name>A0ABQ5C1H8_9ASTR</name>
<proteinExistence type="predicted"/>
<dbReference type="Proteomes" id="UP001151760">
    <property type="component" value="Unassembled WGS sequence"/>
</dbReference>
<comment type="caution">
    <text evidence="2">The sequence shown here is derived from an EMBL/GenBank/DDBJ whole genome shotgun (WGS) entry which is preliminary data.</text>
</comment>
<reference evidence="2" key="1">
    <citation type="journal article" date="2022" name="Int. J. Mol. Sci.">
        <title>Draft Genome of Tanacetum Coccineum: Genomic Comparison of Closely Related Tanacetum-Family Plants.</title>
        <authorList>
            <person name="Yamashiro T."/>
            <person name="Shiraishi A."/>
            <person name="Nakayama K."/>
            <person name="Satake H."/>
        </authorList>
    </citation>
    <scope>NUCLEOTIDE SEQUENCE</scope>
</reference>
<keyword evidence="3" id="KW-1185">Reference proteome</keyword>
<evidence type="ECO:0000256" key="1">
    <source>
        <dbReference type="SAM" id="MobiDB-lite"/>
    </source>
</evidence>
<protein>
    <submittedName>
        <fullName evidence="2">Uncharacterized protein</fullName>
    </submittedName>
</protein>
<reference evidence="2" key="2">
    <citation type="submission" date="2022-01" db="EMBL/GenBank/DDBJ databases">
        <authorList>
            <person name="Yamashiro T."/>
            <person name="Shiraishi A."/>
            <person name="Satake H."/>
            <person name="Nakayama K."/>
        </authorList>
    </citation>
    <scope>NUCLEOTIDE SEQUENCE</scope>
</reference>
<feature type="region of interest" description="Disordered" evidence="1">
    <location>
        <begin position="1"/>
        <end position="119"/>
    </location>
</feature>
<organism evidence="2 3">
    <name type="scientific">Tanacetum coccineum</name>
    <dbReference type="NCBI Taxonomy" id="301880"/>
    <lineage>
        <taxon>Eukaryota</taxon>
        <taxon>Viridiplantae</taxon>
        <taxon>Streptophyta</taxon>
        <taxon>Embryophyta</taxon>
        <taxon>Tracheophyta</taxon>
        <taxon>Spermatophyta</taxon>
        <taxon>Magnoliopsida</taxon>
        <taxon>eudicotyledons</taxon>
        <taxon>Gunneridae</taxon>
        <taxon>Pentapetalae</taxon>
        <taxon>asterids</taxon>
        <taxon>campanulids</taxon>
        <taxon>Asterales</taxon>
        <taxon>Asteraceae</taxon>
        <taxon>Asteroideae</taxon>
        <taxon>Anthemideae</taxon>
        <taxon>Anthemidinae</taxon>
        <taxon>Tanacetum</taxon>
    </lineage>
</organism>
<feature type="compositionally biased region" description="Basic and acidic residues" evidence="1">
    <location>
        <begin position="107"/>
        <end position="119"/>
    </location>
</feature>
<dbReference type="EMBL" id="BQNB010013841">
    <property type="protein sequence ID" value="GJT20870.1"/>
    <property type="molecule type" value="Genomic_DNA"/>
</dbReference>